<dbReference type="EMBL" id="JACHCF010000001">
    <property type="protein sequence ID" value="MBB5619426.1"/>
    <property type="molecule type" value="Genomic_DNA"/>
</dbReference>
<protein>
    <submittedName>
        <fullName evidence="1">NADH dehydrogenase FAD-containing subunit</fullName>
    </submittedName>
</protein>
<dbReference type="AlphaFoldDB" id="A0A7W8YPJ9"/>
<organism evidence="1 2">
    <name type="scientific">Pedobacter cryoconitis</name>
    <dbReference type="NCBI Taxonomy" id="188932"/>
    <lineage>
        <taxon>Bacteria</taxon>
        <taxon>Pseudomonadati</taxon>
        <taxon>Bacteroidota</taxon>
        <taxon>Sphingobacteriia</taxon>
        <taxon>Sphingobacteriales</taxon>
        <taxon>Sphingobacteriaceae</taxon>
        <taxon>Pedobacter</taxon>
    </lineage>
</organism>
<gene>
    <name evidence="1" type="ORF">HDE69_000462</name>
</gene>
<name>A0A7W8YPJ9_9SPHI</name>
<accession>A0A7W8YPJ9</accession>
<sequence>MRKKLVIIGGGFAGFWSAMSTVRQSLELI</sequence>
<evidence type="ECO:0000313" key="2">
    <source>
        <dbReference type="Proteomes" id="UP000537718"/>
    </source>
</evidence>
<reference evidence="1 2" key="1">
    <citation type="submission" date="2020-08" db="EMBL/GenBank/DDBJ databases">
        <title>Genomic Encyclopedia of Type Strains, Phase IV (KMG-V): Genome sequencing to study the core and pangenomes of soil and plant-associated prokaryotes.</title>
        <authorList>
            <person name="Whitman W."/>
        </authorList>
    </citation>
    <scope>NUCLEOTIDE SEQUENCE [LARGE SCALE GENOMIC DNA]</scope>
    <source>
        <strain evidence="1 2">MP7CTX6</strain>
    </source>
</reference>
<dbReference type="Proteomes" id="UP000537718">
    <property type="component" value="Unassembled WGS sequence"/>
</dbReference>
<proteinExistence type="predicted"/>
<evidence type="ECO:0000313" key="1">
    <source>
        <dbReference type="EMBL" id="MBB5619426.1"/>
    </source>
</evidence>
<comment type="caution">
    <text evidence="1">The sequence shown here is derived from an EMBL/GenBank/DDBJ whole genome shotgun (WGS) entry which is preliminary data.</text>
</comment>